<reference evidence="18" key="1">
    <citation type="submission" date="2017-09" db="EMBL/GenBank/DDBJ databases">
        <title>Depth-based differentiation of microbial function through sediment-hosted aquifers and enrichment of novel symbionts in the deep terrestrial subsurface.</title>
        <authorList>
            <person name="Probst A.J."/>
            <person name="Ladd B."/>
            <person name="Jarett J.K."/>
            <person name="Geller-Mcgrath D.E."/>
            <person name="Sieber C.M.K."/>
            <person name="Emerson J.B."/>
            <person name="Anantharaman K."/>
            <person name="Thomas B.C."/>
            <person name="Malmstrom R."/>
            <person name="Stieglmeier M."/>
            <person name="Klingl A."/>
            <person name="Woyke T."/>
            <person name="Ryan C.M."/>
            <person name="Banfield J.F."/>
        </authorList>
    </citation>
    <scope>NUCLEOTIDE SEQUENCE [LARGE SCALE GENOMIC DNA]</scope>
</reference>
<evidence type="ECO:0000256" key="14">
    <source>
        <dbReference type="HAMAP-Rule" id="MF_01588"/>
    </source>
</evidence>
<dbReference type="EMBL" id="PFBV01000005">
    <property type="protein sequence ID" value="PIT88097.1"/>
    <property type="molecule type" value="Genomic_DNA"/>
</dbReference>
<dbReference type="PROSITE" id="PS01056">
    <property type="entry name" value="DNA_LIGASE_N2"/>
    <property type="match status" value="1"/>
</dbReference>
<dbReference type="SUPFAM" id="SSF56091">
    <property type="entry name" value="DNA ligase/mRNA capping enzyme, catalytic domain"/>
    <property type="match status" value="1"/>
</dbReference>
<dbReference type="Pfam" id="PF12826">
    <property type="entry name" value="HHH_2"/>
    <property type="match status" value="1"/>
</dbReference>
<accession>A0A2M6W5L2</accession>
<dbReference type="FunFam" id="1.10.150.20:FF:000007">
    <property type="entry name" value="DNA ligase"/>
    <property type="match status" value="1"/>
</dbReference>
<evidence type="ECO:0000313" key="18">
    <source>
        <dbReference type="Proteomes" id="UP000231426"/>
    </source>
</evidence>
<dbReference type="SMART" id="SM00292">
    <property type="entry name" value="BRCT"/>
    <property type="match status" value="1"/>
</dbReference>
<dbReference type="Pfam" id="PF14520">
    <property type="entry name" value="HHH_5"/>
    <property type="match status" value="1"/>
</dbReference>
<dbReference type="NCBIfam" id="TIGR00575">
    <property type="entry name" value="dnlj"/>
    <property type="match status" value="1"/>
</dbReference>
<dbReference type="HAMAP" id="MF_01588">
    <property type="entry name" value="DNA_ligase_A"/>
    <property type="match status" value="1"/>
</dbReference>
<evidence type="ECO:0000256" key="4">
    <source>
        <dbReference type="ARBA" id="ARBA00022598"/>
    </source>
</evidence>
<evidence type="ECO:0000256" key="8">
    <source>
        <dbReference type="ARBA" id="ARBA00022833"/>
    </source>
</evidence>
<evidence type="ECO:0000259" key="16">
    <source>
        <dbReference type="PROSITE" id="PS50172"/>
    </source>
</evidence>
<keyword evidence="11 14" id="KW-0234">DNA repair</keyword>
<comment type="function">
    <text evidence="1 14">DNA ligase that catalyzes the formation of phosphodiester linkages between 5'-phosphoryl and 3'-hydroxyl groups in double-stranded DNA using NAD as a coenzyme and as the energy source for the reaction. It is essential for DNA replication and repair of damaged DNA.</text>
</comment>
<dbReference type="InterPro" id="IPR012340">
    <property type="entry name" value="NA-bd_OB-fold"/>
</dbReference>
<evidence type="ECO:0000256" key="3">
    <source>
        <dbReference type="ARBA" id="ARBA00013308"/>
    </source>
</evidence>
<keyword evidence="5 14" id="KW-0235">DNA replication</keyword>
<dbReference type="SMART" id="SM00278">
    <property type="entry name" value="HhH1"/>
    <property type="match status" value="3"/>
</dbReference>
<evidence type="ECO:0000256" key="10">
    <source>
        <dbReference type="ARBA" id="ARBA00023027"/>
    </source>
</evidence>
<dbReference type="Gene3D" id="3.40.50.10190">
    <property type="entry name" value="BRCT domain"/>
    <property type="match status" value="1"/>
</dbReference>
<dbReference type="FunFam" id="1.10.150.20:FF:000006">
    <property type="entry name" value="DNA ligase"/>
    <property type="match status" value="1"/>
</dbReference>
<dbReference type="PROSITE" id="PS50172">
    <property type="entry name" value="BRCT"/>
    <property type="match status" value="1"/>
</dbReference>
<dbReference type="Gene3D" id="1.10.150.20">
    <property type="entry name" value="5' to 3' exonuclease, C-terminal subdomain"/>
    <property type="match status" value="2"/>
</dbReference>
<dbReference type="Pfam" id="PF03120">
    <property type="entry name" value="OB_DNA_ligase"/>
    <property type="match status" value="1"/>
</dbReference>
<evidence type="ECO:0000256" key="1">
    <source>
        <dbReference type="ARBA" id="ARBA00004067"/>
    </source>
</evidence>
<dbReference type="CDD" id="cd00114">
    <property type="entry name" value="LIGANc"/>
    <property type="match status" value="1"/>
</dbReference>
<dbReference type="AlphaFoldDB" id="A0A2M6W5L2"/>
<dbReference type="Gene3D" id="3.30.470.30">
    <property type="entry name" value="DNA ligase/mRNA capping enzyme"/>
    <property type="match status" value="1"/>
</dbReference>
<keyword evidence="9 14" id="KW-0460">Magnesium</keyword>
<dbReference type="PANTHER" id="PTHR23389">
    <property type="entry name" value="CHROMOSOME TRANSMISSION FIDELITY FACTOR 18"/>
    <property type="match status" value="1"/>
</dbReference>
<feature type="binding site" evidence="14">
    <location>
        <position position="315"/>
    </location>
    <ligand>
        <name>NAD(+)</name>
        <dbReference type="ChEBI" id="CHEBI:57540"/>
    </ligand>
</feature>
<feature type="binding site" evidence="14">
    <location>
        <position position="409"/>
    </location>
    <ligand>
        <name>Zn(2+)</name>
        <dbReference type="ChEBI" id="CHEBI:29105"/>
    </ligand>
</feature>
<name>A0A2M6W5L2_9BACT</name>
<dbReference type="NCBIfam" id="NF005932">
    <property type="entry name" value="PRK07956.1"/>
    <property type="match status" value="1"/>
</dbReference>
<dbReference type="InterPro" id="IPR001357">
    <property type="entry name" value="BRCT_dom"/>
</dbReference>
<keyword evidence="15" id="KW-0175">Coiled coil</keyword>
<comment type="caution">
    <text evidence="17">The sequence shown here is derived from an EMBL/GenBank/DDBJ whole genome shotgun (WGS) entry which is preliminary data.</text>
</comment>
<feature type="binding site" evidence="14">
    <location>
        <begin position="83"/>
        <end position="84"/>
    </location>
    <ligand>
        <name>NAD(+)</name>
        <dbReference type="ChEBI" id="CHEBI:57540"/>
    </ligand>
</feature>
<dbReference type="InterPro" id="IPR041663">
    <property type="entry name" value="DisA/LigA_HHH"/>
</dbReference>
<keyword evidence="8 14" id="KW-0862">Zinc</keyword>
<feature type="binding site" evidence="14">
    <location>
        <position position="291"/>
    </location>
    <ligand>
        <name>NAD(+)</name>
        <dbReference type="ChEBI" id="CHEBI:57540"/>
    </ligand>
</feature>
<comment type="cofactor">
    <cofactor evidence="14">
        <name>Mg(2+)</name>
        <dbReference type="ChEBI" id="CHEBI:18420"/>
    </cofactor>
    <cofactor evidence="14">
        <name>Mn(2+)</name>
        <dbReference type="ChEBI" id="CHEBI:29035"/>
    </cofactor>
</comment>
<feature type="binding site" evidence="14">
    <location>
        <position position="120"/>
    </location>
    <ligand>
        <name>NAD(+)</name>
        <dbReference type="ChEBI" id="CHEBI:57540"/>
    </ligand>
</feature>
<dbReference type="EC" id="6.5.1.2" evidence="2 14"/>
<evidence type="ECO:0000256" key="6">
    <source>
        <dbReference type="ARBA" id="ARBA00022723"/>
    </source>
</evidence>
<dbReference type="InterPro" id="IPR033136">
    <property type="entry name" value="DNA_ligase_CS"/>
</dbReference>
<dbReference type="Gene3D" id="6.20.10.30">
    <property type="match status" value="1"/>
</dbReference>
<comment type="caution">
    <text evidence="14">Lacks conserved residue(s) required for the propagation of feature annotation.</text>
</comment>
<dbReference type="FunFam" id="2.40.50.140:FF:000012">
    <property type="entry name" value="DNA ligase"/>
    <property type="match status" value="1"/>
</dbReference>
<dbReference type="GO" id="GO:0006281">
    <property type="term" value="P:DNA repair"/>
    <property type="evidence" value="ECO:0007669"/>
    <property type="project" value="UniProtKB-KW"/>
</dbReference>
<dbReference type="CDD" id="cd17748">
    <property type="entry name" value="BRCT_DNA_ligase_like"/>
    <property type="match status" value="1"/>
</dbReference>
<evidence type="ECO:0000256" key="5">
    <source>
        <dbReference type="ARBA" id="ARBA00022705"/>
    </source>
</evidence>
<evidence type="ECO:0000256" key="7">
    <source>
        <dbReference type="ARBA" id="ARBA00022763"/>
    </source>
</evidence>
<dbReference type="SUPFAM" id="SSF50249">
    <property type="entry name" value="Nucleic acid-binding proteins"/>
    <property type="match status" value="1"/>
</dbReference>
<sequence length="675" mass="76276">MNKHEVEKRIQKLRKEIDYYRHQYHVLDKLEISEAALDSLKKELYDLETNYPDLITPDSPTQRVAGEALDKFEKVKHKVTQWSFDDAFCREDMETWRDKIFNYLEKQTGKRPLEFDYMCELKIDGLHTVLTYEKGLLKLAATRGNGLVGENVTQNIKTIQSVPLRLTEAIDVIVEGEIWMGRKILTMLNKEREKNGELIFANPRNAAAGTIRQLDSAVVAKRKLNTFIYDISDGEIPTNQEQELNRLTKLGFKVNPYRKLCHSLDEVIDFWQEWQKKKDSQDYWIDGIVIKVNERNFQNLLGYTGKSPRWAIALKFPAEQGTTVVEEVYVQVGRTGALTPVAKLKPVRLAGTTVTHATLHNFDEIDRLGLKIGDTVIVEKAGDIIPKIVQVLPRMRTGKEKSIIKPSQCPVCGSPVSNRIFDSDKIDKSVALYCKNSSCFAQELEKINHFVSKGAFDIDHCGVKIVEQLVNAGLIKDASDLFVLTVGDLEGLERFGEKSAKNLVEAIKNKKEISLSRFINALGITHVGEETAEDLAEHFFTLDKIMSADETKLIEVGGVGDKVARAIVEYFKNNKNRIYINKLLVNGVRINKQARQKIVGKLSGMSFVLTGTLFSMTRDEAKIKIKALSGEVNDFVSKNISYVIAGSEPGSKYNKAIKLGVKILDESEFVKLLKV</sequence>
<dbReference type="InterPro" id="IPR004150">
    <property type="entry name" value="NAD_DNA_ligase_OB"/>
</dbReference>
<comment type="catalytic activity">
    <reaction evidence="12 14">
        <text>NAD(+) + (deoxyribonucleotide)n-3'-hydroxyl + 5'-phospho-(deoxyribonucleotide)m = (deoxyribonucleotide)n+m + AMP + beta-nicotinamide D-nucleotide.</text>
        <dbReference type="EC" id="6.5.1.2"/>
    </reaction>
</comment>
<protein>
    <recommendedName>
        <fullName evidence="3 14">DNA ligase</fullName>
        <ecNumber evidence="2 14">6.5.1.2</ecNumber>
    </recommendedName>
    <alternativeName>
        <fullName evidence="14">Polydeoxyribonucleotide synthase [NAD(+)]</fullName>
    </alternativeName>
</protein>
<evidence type="ECO:0000256" key="13">
    <source>
        <dbReference type="ARBA" id="ARBA00060881"/>
    </source>
</evidence>
<feature type="binding site" evidence="14">
    <location>
        <position position="412"/>
    </location>
    <ligand>
        <name>Zn(2+)</name>
        <dbReference type="ChEBI" id="CHEBI:29105"/>
    </ligand>
</feature>
<feature type="domain" description="BRCT" evidence="16">
    <location>
        <begin position="597"/>
        <end position="675"/>
    </location>
</feature>
<dbReference type="InterPro" id="IPR036420">
    <property type="entry name" value="BRCT_dom_sf"/>
</dbReference>
<feature type="binding site" evidence="14">
    <location>
        <position position="143"/>
    </location>
    <ligand>
        <name>NAD(+)</name>
        <dbReference type="ChEBI" id="CHEBI:57540"/>
    </ligand>
</feature>
<feature type="binding site" evidence="14">
    <location>
        <position position="439"/>
    </location>
    <ligand>
        <name>Zn(2+)</name>
        <dbReference type="ChEBI" id="CHEBI:29105"/>
    </ligand>
</feature>
<keyword evidence="6 14" id="KW-0479">Metal-binding</keyword>
<dbReference type="PIRSF" id="PIRSF001604">
    <property type="entry name" value="LigA"/>
    <property type="match status" value="1"/>
</dbReference>
<evidence type="ECO:0000256" key="15">
    <source>
        <dbReference type="SAM" id="Coils"/>
    </source>
</evidence>
<dbReference type="Pfam" id="PF01653">
    <property type="entry name" value="DNA_ligase_aden"/>
    <property type="match status" value="1"/>
</dbReference>
<dbReference type="GO" id="GO:0003911">
    <property type="term" value="F:DNA ligase (NAD+) activity"/>
    <property type="evidence" value="ECO:0007669"/>
    <property type="project" value="UniProtKB-UniRule"/>
</dbReference>
<dbReference type="PANTHER" id="PTHR23389:SF9">
    <property type="entry name" value="DNA LIGASE"/>
    <property type="match status" value="1"/>
</dbReference>
<keyword evidence="10 14" id="KW-0520">NAD</keyword>
<feature type="binding site" evidence="14">
    <location>
        <position position="434"/>
    </location>
    <ligand>
        <name>Zn(2+)</name>
        <dbReference type="ChEBI" id="CHEBI:29105"/>
    </ligand>
</feature>
<dbReference type="GO" id="GO:0046872">
    <property type="term" value="F:metal ion binding"/>
    <property type="evidence" value="ECO:0007669"/>
    <property type="project" value="UniProtKB-KW"/>
</dbReference>
<dbReference type="InterPro" id="IPR010994">
    <property type="entry name" value="RuvA_2-like"/>
</dbReference>
<evidence type="ECO:0000256" key="11">
    <source>
        <dbReference type="ARBA" id="ARBA00023204"/>
    </source>
</evidence>
<gene>
    <name evidence="14" type="primary">ligA</name>
    <name evidence="17" type="ORF">COU29_03730</name>
</gene>
<dbReference type="SUPFAM" id="SSF47781">
    <property type="entry name" value="RuvA domain 2-like"/>
    <property type="match status" value="1"/>
</dbReference>
<evidence type="ECO:0000256" key="12">
    <source>
        <dbReference type="ARBA" id="ARBA00034005"/>
    </source>
</evidence>
<dbReference type="SUPFAM" id="SSF52113">
    <property type="entry name" value="BRCT domain"/>
    <property type="match status" value="1"/>
</dbReference>
<dbReference type="InterPro" id="IPR001679">
    <property type="entry name" value="DNA_ligase"/>
</dbReference>
<feature type="active site" description="N6-AMP-lysine intermediate" evidence="14">
    <location>
        <position position="122"/>
    </location>
</feature>
<feature type="coiled-coil region" evidence="15">
    <location>
        <begin position="3"/>
        <end position="50"/>
    </location>
</feature>
<evidence type="ECO:0000313" key="17">
    <source>
        <dbReference type="EMBL" id="PIT88097.1"/>
    </source>
</evidence>
<dbReference type="Proteomes" id="UP000231426">
    <property type="component" value="Unassembled WGS sequence"/>
</dbReference>
<keyword evidence="7 14" id="KW-0227">DNA damage</keyword>
<dbReference type="Gene3D" id="2.40.50.140">
    <property type="entry name" value="Nucleic acid-binding proteins"/>
    <property type="match status" value="1"/>
</dbReference>
<dbReference type="InterPro" id="IPR013839">
    <property type="entry name" value="DNAligase_adenylation"/>
</dbReference>
<comment type="similarity">
    <text evidence="13 14">Belongs to the NAD-dependent DNA ligase family. LigA subfamily.</text>
</comment>
<dbReference type="InterPro" id="IPR003583">
    <property type="entry name" value="Hlx-hairpin-Hlx_DNA-bd_motif"/>
</dbReference>
<dbReference type="GO" id="GO:0005829">
    <property type="term" value="C:cytosol"/>
    <property type="evidence" value="ECO:0007669"/>
    <property type="project" value="TreeGrafter"/>
</dbReference>
<keyword evidence="4 14" id="KW-0436">Ligase</keyword>
<dbReference type="GO" id="GO:0003677">
    <property type="term" value="F:DNA binding"/>
    <property type="evidence" value="ECO:0007669"/>
    <property type="project" value="InterPro"/>
</dbReference>
<dbReference type="GO" id="GO:0006260">
    <property type="term" value="P:DNA replication"/>
    <property type="evidence" value="ECO:0007669"/>
    <property type="project" value="UniProtKB-KW"/>
</dbReference>
<evidence type="ECO:0000256" key="2">
    <source>
        <dbReference type="ARBA" id="ARBA00012722"/>
    </source>
</evidence>
<proteinExistence type="inferred from homology"/>
<dbReference type="InterPro" id="IPR013840">
    <property type="entry name" value="DNAligase_N"/>
</dbReference>
<dbReference type="Pfam" id="PF00533">
    <property type="entry name" value="BRCT"/>
    <property type="match status" value="1"/>
</dbReference>
<feature type="binding site" evidence="14">
    <location>
        <position position="177"/>
    </location>
    <ligand>
        <name>NAD(+)</name>
        <dbReference type="ChEBI" id="CHEBI:57540"/>
    </ligand>
</feature>
<dbReference type="Gene3D" id="1.10.287.610">
    <property type="entry name" value="Helix hairpin bin"/>
    <property type="match status" value="1"/>
</dbReference>
<evidence type="ECO:0000256" key="9">
    <source>
        <dbReference type="ARBA" id="ARBA00022842"/>
    </source>
</evidence>
<dbReference type="SMART" id="SM00532">
    <property type="entry name" value="LIGANc"/>
    <property type="match status" value="1"/>
</dbReference>
<organism evidence="17 18">
    <name type="scientific">Candidatus Magasanikbacteria bacterium CG10_big_fil_rev_8_21_14_0_10_36_32</name>
    <dbReference type="NCBI Taxonomy" id="1974646"/>
    <lineage>
        <taxon>Bacteria</taxon>
        <taxon>Candidatus Magasanikiibacteriota</taxon>
    </lineage>
</organism>
<keyword evidence="14" id="KW-0464">Manganese</keyword>